<dbReference type="Gene3D" id="3.40.1110.10">
    <property type="entry name" value="Calcium-transporting ATPase, cytoplasmic domain N"/>
    <property type="match status" value="1"/>
</dbReference>
<dbReference type="InterPro" id="IPR006544">
    <property type="entry name" value="P-type_TPase_V"/>
</dbReference>
<keyword evidence="2 10" id="KW-0812">Transmembrane</keyword>
<keyword evidence="8 10" id="KW-1133">Transmembrane helix</keyword>
<dbReference type="STRING" id="6265.A0A0B2VN66"/>
<dbReference type="GO" id="GO:0019829">
    <property type="term" value="F:ATPase-coupled monoatomic cation transmembrane transporter activity"/>
    <property type="evidence" value="ECO:0007669"/>
    <property type="project" value="TreeGrafter"/>
</dbReference>
<dbReference type="GO" id="GO:0046872">
    <property type="term" value="F:metal ion binding"/>
    <property type="evidence" value="ECO:0007669"/>
    <property type="project" value="UniProtKB-KW"/>
</dbReference>
<sequence length="766" mass="86916">MGSVDQLVHSITPYTTKPIIAHAYVGPFILLYGTWLYLWCGLYGVNDYWELGCIVMAGIGLLQVLTVLFCHWFVAIHCLFTCSYERDVHRATTVKVVPTPNNGWTEMVPLRRTKLLDGRIKLWFEFQKVHYTYDADRKTFRAFELDTNRPMSYFQDSKGLETDEAILEAKQDLGDNQMEMVIPQFMELFKERATAPFFVFQVFCVGLWCLEDMWYYSVFTLMMLMTFEATLVKQQLKNMSEIRNMGNKPYQIYAYRSKRWNRIRSDELLPGDIVSVGIALANPSEADDESTIIRSPADAPPESVQVLVACHSLVRFDEDLVGDPLEKACLNWADWNLTKRIALANPSEADDESTIIRSPADAPPESVQVLVACHSLVRFDEDLVGDPLEKACLNWADWNLTKNDTVIPKKSKMLPLKIFHRYHFSSAMKRMTVIAGYMVPGTSDTKHIVAVKGAPETLKIMIRDKKREEFERELKFAGFVVISCPLKPDTKMIVKEIIDSSHKVVMITGDNPLTACHVAKVLRFTKKSVPTLVLDEPRVCHVIKQGRCTLVTTLQMFKILALNALVLAYSQSVLYLDGIKFSDTQATIQGLLLAACFLFISRSRPLKTLAKQRPIPNIFNAYTLLTVSLQFIVHFGCLLYVVQEAHLAEPREKVDLDAEFKPNLLNSAVYVMAMALQVSTFAVNYRGRPFMESLMENRPMLYSLLFSGSAVFALASGLSPELTEKFELVQLPTQFRNVLVSCVTVDLVACFVVDRILCFLLGDMRA</sequence>
<dbReference type="InterPro" id="IPR023299">
    <property type="entry name" value="ATPase_P-typ_cyto_dom_N"/>
</dbReference>
<comment type="subcellular location">
    <subcellularLocation>
        <location evidence="1">Membrane</location>
        <topology evidence="1">Multi-pass membrane protein</topology>
    </subcellularLocation>
</comment>
<evidence type="ECO:0000256" key="4">
    <source>
        <dbReference type="ARBA" id="ARBA00022741"/>
    </source>
</evidence>
<proteinExistence type="predicted"/>
<evidence type="ECO:0000313" key="12">
    <source>
        <dbReference type="EMBL" id="KHN84966.1"/>
    </source>
</evidence>
<evidence type="ECO:0000256" key="5">
    <source>
        <dbReference type="ARBA" id="ARBA00022840"/>
    </source>
</evidence>
<evidence type="ECO:0000313" key="13">
    <source>
        <dbReference type="Proteomes" id="UP000031036"/>
    </source>
</evidence>
<gene>
    <name evidence="12" type="primary">C10C6.6</name>
    <name evidence="12" type="ORF">Tcan_16128</name>
</gene>
<reference evidence="12 13" key="1">
    <citation type="submission" date="2014-11" db="EMBL/GenBank/DDBJ databases">
        <title>Genetic blueprint of the zoonotic pathogen Toxocara canis.</title>
        <authorList>
            <person name="Zhu X.-Q."/>
            <person name="Korhonen P.K."/>
            <person name="Cai H."/>
            <person name="Young N.D."/>
            <person name="Nejsum P."/>
            <person name="von Samson-Himmelstjerna G."/>
            <person name="Boag P.R."/>
            <person name="Tan P."/>
            <person name="Li Q."/>
            <person name="Min J."/>
            <person name="Yang Y."/>
            <person name="Wang X."/>
            <person name="Fang X."/>
            <person name="Hall R.S."/>
            <person name="Hofmann A."/>
            <person name="Sternberg P.W."/>
            <person name="Jex A.R."/>
            <person name="Gasser R.B."/>
        </authorList>
    </citation>
    <scope>NUCLEOTIDE SEQUENCE [LARGE SCALE GENOMIC DNA]</scope>
    <source>
        <strain evidence="12">PN_DK_2014</strain>
    </source>
</reference>
<dbReference type="EMBL" id="JPKZ01000885">
    <property type="protein sequence ID" value="KHN84966.1"/>
    <property type="molecule type" value="Genomic_DNA"/>
</dbReference>
<evidence type="ECO:0000256" key="2">
    <source>
        <dbReference type="ARBA" id="ARBA00022692"/>
    </source>
</evidence>
<keyword evidence="6" id="KW-0460">Magnesium</keyword>
<dbReference type="InterPro" id="IPR023214">
    <property type="entry name" value="HAD_sf"/>
</dbReference>
<name>A0A0B2VN66_TOXCA</name>
<dbReference type="GO" id="GO:0006874">
    <property type="term" value="P:intracellular calcium ion homeostasis"/>
    <property type="evidence" value="ECO:0007669"/>
    <property type="project" value="TreeGrafter"/>
</dbReference>
<keyword evidence="7" id="KW-1278">Translocase</keyword>
<evidence type="ECO:0000256" key="8">
    <source>
        <dbReference type="ARBA" id="ARBA00022989"/>
    </source>
</evidence>
<evidence type="ECO:0000256" key="7">
    <source>
        <dbReference type="ARBA" id="ARBA00022967"/>
    </source>
</evidence>
<evidence type="ECO:0000256" key="10">
    <source>
        <dbReference type="SAM" id="Phobius"/>
    </source>
</evidence>
<keyword evidence="9 10" id="KW-0472">Membrane</keyword>
<protein>
    <submittedName>
        <fullName evidence="12">Putative cation-transporting ATPase C10C6.6</fullName>
    </submittedName>
</protein>
<organism evidence="12 13">
    <name type="scientific">Toxocara canis</name>
    <name type="common">Canine roundworm</name>
    <dbReference type="NCBI Taxonomy" id="6265"/>
    <lineage>
        <taxon>Eukaryota</taxon>
        <taxon>Metazoa</taxon>
        <taxon>Ecdysozoa</taxon>
        <taxon>Nematoda</taxon>
        <taxon>Chromadorea</taxon>
        <taxon>Rhabditida</taxon>
        <taxon>Spirurina</taxon>
        <taxon>Ascaridomorpha</taxon>
        <taxon>Ascaridoidea</taxon>
        <taxon>Toxocaridae</taxon>
        <taxon>Toxocara</taxon>
    </lineage>
</organism>
<dbReference type="PANTHER" id="PTHR45630:SF7">
    <property type="entry name" value="ENDOPLASMIC RETICULUM TRANSMEMBRANE HELIX TRANSLOCASE"/>
    <property type="match status" value="1"/>
</dbReference>
<evidence type="ECO:0000256" key="1">
    <source>
        <dbReference type="ARBA" id="ARBA00004141"/>
    </source>
</evidence>
<dbReference type="GO" id="GO:0005524">
    <property type="term" value="F:ATP binding"/>
    <property type="evidence" value="ECO:0007669"/>
    <property type="project" value="UniProtKB-KW"/>
</dbReference>
<dbReference type="Gene3D" id="2.70.150.10">
    <property type="entry name" value="Calcium-transporting ATPase, cytoplasmic transduction domain A"/>
    <property type="match status" value="1"/>
</dbReference>
<dbReference type="PANTHER" id="PTHR45630">
    <property type="entry name" value="CATION-TRANSPORTING ATPASE-RELATED"/>
    <property type="match status" value="1"/>
</dbReference>
<dbReference type="InterPro" id="IPR023298">
    <property type="entry name" value="ATPase_P-typ_TM_dom_sf"/>
</dbReference>
<dbReference type="InterPro" id="IPR036412">
    <property type="entry name" value="HAD-like_sf"/>
</dbReference>
<feature type="transmembrane region" description="Helical" evidence="10">
    <location>
        <begin position="699"/>
        <end position="718"/>
    </location>
</feature>
<evidence type="ECO:0000256" key="3">
    <source>
        <dbReference type="ARBA" id="ARBA00022723"/>
    </source>
</evidence>
<evidence type="ECO:0000256" key="9">
    <source>
        <dbReference type="ARBA" id="ARBA00023136"/>
    </source>
</evidence>
<feature type="transmembrane region" description="Helical" evidence="10">
    <location>
        <begin position="20"/>
        <end position="39"/>
    </location>
</feature>
<keyword evidence="5" id="KW-0067">ATP-binding</keyword>
<keyword evidence="13" id="KW-1185">Reference proteome</keyword>
<dbReference type="SUPFAM" id="SSF81660">
    <property type="entry name" value="Metal cation-transporting ATPase, ATP-binding domain N"/>
    <property type="match status" value="1"/>
</dbReference>
<dbReference type="Pfam" id="PF23143">
    <property type="entry name" value="2TM_P5A-ATPase"/>
    <property type="match status" value="1"/>
</dbReference>
<dbReference type="AlphaFoldDB" id="A0A0B2VN66"/>
<evidence type="ECO:0000259" key="11">
    <source>
        <dbReference type="Pfam" id="PF23143"/>
    </source>
</evidence>
<dbReference type="SUPFAM" id="SSF81665">
    <property type="entry name" value="Calcium ATPase, transmembrane domain M"/>
    <property type="match status" value="1"/>
</dbReference>
<dbReference type="GO" id="GO:0005789">
    <property type="term" value="C:endoplasmic reticulum membrane"/>
    <property type="evidence" value="ECO:0007669"/>
    <property type="project" value="TreeGrafter"/>
</dbReference>
<comment type="caution">
    <text evidence="12">The sequence shown here is derived from an EMBL/GenBank/DDBJ whole genome shotgun (WGS) entry which is preliminary data.</text>
</comment>
<dbReference type="OrthoDB" id="48943at2759"/>
<keyword evidence="4" id="KW-0547">Nucleotide-binding</keyword>
<feature type="transmembrane region" description="Helical" evidence="10">
    <location>
        <begin position="621"/>
        <end position="642"/>
    </location>
</feature>
<feature type="transmembrane region" description="Helical" evidence="10">
    <location>
        <begin position="668"/>
        <end position="687"/>
    </location>
</feature>
<dbReference type="Gene3D" id="3.40.50.1000">
    <property type="entry name" value="HAD superfamily/HAD-like"/>
    <property type="match status" value="1"/>
</dbReference>
<dbReference type="GO" id="GO:0015662">
    <property type="term" value="F:P-type ion transporter activity"/>
    <property type="evidence" value="ECO:0007669"/>
    <property type="project" value="TreeGrafter"/>
</dbReference>
<evidence type="ECO:0000256" key="6">
    <source>
        <dbReference type="ARBA" id="ARBA00022842"/>
    </source>
</evidence>
<feature type="transmembrane region" description="Helical" evidence="10">
    <location>
        <begin position="51"/>
        <end position="74"/>
    </location>
</feature>
<dbReference type="SUPFAM" id="SSF56784">
    <property type="entry name" value="HAD-like"/>
    <property type="match status" value="1"/>
</dbReference>
<keyword evidence="3" id="KW-0479">Metal-binding</keyword>
<dbReference type="InterPro" id="IPR057255">
    <property type="entry name" value="2TM_P5A-ATPase"/>
</dbReference>
<dbReference type="Proteomes" id="UP000031036">
    <property type="component" value="Unassembled WGS sequence"/>
</dbReference>
<feature type="domain" description="P5A-ATPase transmembrane helical hairpin" evidence="11">
    <location>
        <begin position="17"/>
        <end position="85"/>
    </location>
</feature>
<feature type="transmembrane region" description="Helical" evidence="10">
    <location>
        <begin position="738"/>
        <end position="762"/>
    </location>
</feature>
<accession>A0A0B2VN66</accession>